<feature type="non-terminal residue" evidence="2">
    <location>
        <position position="109"/>
    </location>
</feature>
<protein>
    <recommendedName>
        <fullName evidence="1">Peptidase C1A papain C-terminal domain-containing protein</fullName>
    </recommendedName>
</protein>
<dbReference type="GO" id="GO:0006508">
    <property type="term" value="P:proteolysis"/>
    <property type="evidence" value="ECO:0007669"/>
    <property type="project" value="InterPro"/>
</dbReference>
<dbReference type="Pfam" id="PF00112">
    <property type="entry name" value="Peptidase_C1"/>
    <property type="match status" value="1"/>
</dbReference>
<dbReference type="Proteomes" id="UP000230423">
    <property type="component" value="Unassembled WGS sequence"/>
</dbReference>
<name>A0A2G9T8K3_TELCI</name>
<dbReference type="InterPro" id="IPR000668">
    <property type="entry name" value="Peptidase_C1A_C"/>
</dbReference>
<evidence type="ECO:0000313" key="3">
    <source>
        <dbReference type="Proteomes" id="UP000230423"/>
    </source>
</evidence>
<dbReference type="InterPro" id="IPR038765">
    <property type="entry name" value="Papain-like_cys_pep_sf"/>
</dbReference>
<evidence type="ECO:0000259" key="1">
    <source>
        <dbReference type="Pfam" id="PF00112"/>
    </source>
</evidence>
<gene>
    <name evidence="2" type="ORF">TELCIR_24434</name>
</gene>
<proteinExistence type="predicted"/>
<dbReference type="EMBL" id="KZ400074">
    <property type="protein sequence ID" value="PIO54208.1"/>
    <property type="molecule type" value="Genomic_DNA"/>
</dbReference>
<dbReference type="OrthoDB" id="5866988at2759"/>
<sequence>MHGVNWAINAKPIVPYPSMRAGESIVPKRARLGGTKPRVWEKSSAFKNDLPKQWDWRNVNGVNYCSPTRNQHIPVYCGSCWVFGTTGALNDRFNIARKNKWPMTMVSPQ</sequence>
<reference evidence="2 3" key="1">
    <citation type="submission" date="2015-09" db="EMBL/GenBank/DDBJ databases">
        <title>Draft genome of the parasitic nematode Teladorsagia circumcincta isolate WARC Sus (inbred).</title>
        <authorList>
            <person name="Mitreva M."/>
        </authorList>
    </citation>
    <scope>NUCLEOTIDE SEQUENCE [LARGE SCALE GENOMIC DNA]</scope>
    <source>
        <strain evidence="2 3">S</strain>
    </source>
</reference>
<dbReference type="GO" id="GO:0008234">
    <property type="term" value="F:cysteine-type peptidase activity"/>
    <property type="evidence" value="ECO:0007669"/>
    <property type="project" value="InterPro"/>
</dbReference>
<evidence type="ECO:0000313" key="2">
    <source>
        <dbReference type="EMBL" id="PIO54208.1"/>
    </source>
</evidence>
<accession>A0A2G9T8K3</accession>
<keyword evidence="3" id="KW-1185">Reference proteome</keyword>
<dbReference type="AlphaFoldDB" id="A0A2G9T8K3"/>
<organism evidence="2 3">
    <name type="scientific">Teladorsagia circumcincta</name>
    <name type="common">Brown stomach worm</name>
    <name type="synonym">Ostertagia circumcincta</name>
    <dbReference type="NCBI Taxonomy" id="45464"/>
    <lineage>
        <taxon>Eukaryota</taxon>
        <taxon>Metazoa</taxon>
        <taxon>Ecdysozoa</taxon>
        <taxon>Nematoda</taxon>
        <taxon>Chromadorea</taxon>
        <taxon>Rhabditida</taxon>
        <taxon>Rhabditina</taxon>
        <taxon>Rhabditomorpha</taxon>
        <taxon>Strongyloidea</taxon>
        <taxon>Trichostrongylidae</taxon>
        <taxon>Teladorsagia</taxon>
    </lineage>
</organism>
<feature type="domain" description="Peptidase C1A papain C-terminal" evidence="1">
    <location>
        <begin position="50"/>
        <end position="100"/>
    </location>
</feature>
<dbReference type="SUPFAM" id="SSF54001">
    <property type="entry name" value="Cysteine proteinases"/>
    <property type="match status" value="1"/>
</dbReference>
<dbReference type="Gene3D" id="3.90.70.10">
    <property type="entry name" value="Cysteine proteinases"/>
    <property type="match status" value="1"/>
</dbReference>